<evidence type="ECO:0000256" key="3">
    <source>
        <dbReference type="ARBA" id="ARBA00022730"/>
    </source>
</evidence>
<dbReference type="GO" id="GO:0005762">
    <property type="term" value="C:mitochondrial large ribosomal subunit"/>
    <property type="evidence" value="ECO:0007669"/>
    <property type="project" value="TreeGrafter"/>
</dbReference>
<keyword evidence="2" id="KW-0488">Methylation</keyword>
<dbReference type="Pfam" id="PF03946">
    <property type="entry name" value="Ribosomal_L11_N"/>
    <property type="match status" value="1"/>
</dbReference>
<reference evidence="10 11" key="1">
    <citation type="submission" date="2014-11" db="EMBL/GenBank/DDBJ databases">
        <authorList>
            <person name="Zhu J."/>
            <person name="Qi W."/>
            <person name="Song R."/>
        </authorList>
    </citation>
    <scope>NUCLEOTIDE SEQUENCE [LARGE SCALE GENOMIC DNA]</scope>
</reference>
<dbReference type="GO" id="GO:0003735">
    <property type="term" value="F:structural constituent of ribosome"/>
    <property type="evidence" value="ECO:0007669"/>
    <property type="project" value="InterPro"/>
</dbReference>
<keyword evidence="3" id="KW-0699">rRNA-binding</keyword>
<feature type="domain" description="Large ribosomal subunit protein uL11 C-terminal" evidence="8">
    <location>
        <begin position="72"/>
        <end position="139"/>
    </location>
</feature>
<evidence type="ECO:0000256" key="5">
    <source>
        <dbReference type="ARBA" id="ARBA00022980"/>
    </source>
</evidence>
<dbReference type="OrthoDB" id="1091498at2759"/>
<evidence type="ECO:0000259" key="9">
    <source>
        <dbReference type="Pfam" id="PF03946"/>
    </source>
</evidence>
<dbReference type="SUPFAM" id="SSF54747">
    <property type="entry name" value="Ribosomal L11/L12e N-terminal domain"/>
    <property type="match status" value="1"/>
</dbReference>
<dbReference type="STRING" id="1169540.A0A0G4GU90"/>
<evidence type="ECO:0000259" key="8">
    <source>
        <dbReference type="Pfam" id="PF00298"/>
    </source>
</evidence>
<dbReference type="SUPFAM" id="SSF46906">
    <property type="entry name" value="Ribosomal protein L11, C-terminal domain"/>
    <property type="match status" value="1"/>
</dbReference>
<dbReference type="Proteomes" id="UP000041254">
    <property type="component" value="Unassembled WGS sequence"/>
</dbReference>
<dbReference type="Gene3D" id="3.30.1550.10">
    <property type="entry name" value="Ribosomal protein L11/L12, N-terminal domain"/>
    <property type="match status" value="1"/>
</dbReference>
<dbReference type="CDD" id="cd00349">
    <property type="entry name" value="Ribosomal_L11"/>
    <property type="match status" value="1"/>
</dbReference>
<dbReference type="AlphaFoldDB" id="A0A0G4GU90"/>
<dbReference type="Gene3D" id="1.10.10.250">
    <property type="entry name" value="Ribosomal protein L11, C-terminal domain"/>
    <property type="match status" value="1"/>
</dbReference>
<protein>
    <recommendedName>
        <fullName evidence="12">Ribosomal protein L11 N-terminal domain-containing protein</fullName>
    </recommendedName>
</protein>
<evidence type="ECO:0000313" key="11">
    <source>
        <dbReference type="Proteomes" id="UP000041254"/>
    </source>
</evidence>
<dbReference type="InterPro" id="IPR020783">
    <property type="entry name" value="Ribosomal_uL11_C"/>
</dbReference>
<dbReference type="PANTHER" id="PTHR11661">
    <property type="entry name" value="60S RIBOSOMAL PROTEIN L12"/>
    <property type="match status" value="1"/>
</dbReference>
<keyword evidence="5 7" id="KW-0689">Ribosomal protein</keyword>
<comment type="similarity">
    <text evidence="1 7">Belongs to the universal ribosomal protein uL11 family.</text>
</comment>
<keyword evidence="4" id="KW-0694">RNA-binding</keyword>
<dbReference type="InterPro" id="IPR036769">
    <property type="entry name" value="Ribosomal_uL11_C_sf"/>
</dbReference>
<dbReference type="InterPro" id="IPR000911">
    <property type="entry name" value="Ribosomal_uL11"/>
</dbReference>
<dbReference type="PhylomeDB" id="A0A0G4GU90"/>
<evidence type="ECO:0008006" key="12">
    <source>
        <dbReference type="Google" id="ProtNLM"/>
    </source>
</evidence>
<keyword evidence="11" id="KW-1185">Reference proteome</keyword>
<evidence type="ECO:0000313" key="10">
    <source>
        <dbReference type="EMBL" id="CEM34398.1"/>
    </source>
</evidence>
<dbReference type="VEuPathDB" id="CryptoDB:Vbra_10348"/>
<dbReference type="InterPro" id="IPR036796">
    <property type="entry name" value="Ribosomal_uL11_N_sf"/>
</dbReference>
<dbReference type="GO" id="GO:0070180">
    <property type="term" value="F:large ribosomal subunit rRNA binding"/>
    <property type="evidence" value="ECO:0007669"/>
    <property type="project" value="TreeGrafter"/>
</dbReference>
<dbReference type="Pfam" id="PF00298">
    <property type="entry name" value="Ribosomal_L11"/>
    <property type="match status" value="1"/>
</dbReference>
<gene>
    <name evidence="10" type="ORF">Vbra_10348</name>
</gene>
<dbReference type="FunCoup" id="A0A0G4GU90">
    <property type="interactions" value="387"/>
</dbReference>
<dbReference type="OMA" id="CKQFNAK"/>
<evidence type="ECO:0000256" key="7">
    <source>
        <dbReference type="RuleBase" id="RU003978"/>
    </source>
</evidence>
<proteinExistence type="inferred from homology"/>
<evidence type="ECO:0000256" key="4">
    <source>
        <dbReference type="ARBA" id="ARBA00022884"/>
    </source>
</evidence>
<dbReference type="InterPro" id="IPR020784">
    <property type="entry name" value="Ribosomal_uL11_N"/>
</dbReference>
<keyword evidence="6 7" id="KW-0687">Ribonucleoprotein</keyword>
<evidence type="ECO:0000256" key="2">
    <source>
        <dbReference type="ARBA" id="ARBA00022481"/>
    </source>
</evidence>
<organism evidence="10 11">
    <name type="scientific">Vitrella brassicaformis (strain CCMP3155)</name>
    <dbReference type="NCBI Taxonomy" id="1169540"/>
    <lineage>
        <taxon>Eukaryota</taxon>
        <taxon>Sar</taxon>
        <taxon>Alveolata</taxon>
        <taxon>Colpodellida</taxon>
        <taxon>Vitrellaceae</taxon>
        <taxon>Vitrella</taxon>
    </lineage>
</organism>
<accession>A0A0G4GU90</accession>
<name>A0A0G4GU90_VITBC</name>
<evidence type="ECO:0000256" key="1">
    <source>
        <dbReference type="ARBA" id="ARBA00010537"/>
    </source>
</evidence>
<dbReference type="PANTHER" id="PTHR11661:SF1">
    <property type="entry name" value="LARGE RIBOSOMAL SUBUNIT PROTEIN UL11M"/>
    <property type="match status" value="1"/>
</dbReference>
<dbReference type="GO" id="GO:0006412">
    <property type="term" value="P:translation"/>
    <property type="evidence" value="ECO:0007669"/>
    <property type="project" value="InterPro"/>
</dbReference>
<dbReference type="SMART" id="SM00649">
    <property type="entry name" value="RL11"/>
    <property type="match status" value="1"/>
</dbReference>
<dbReference type="InParanoid" id="A0A0G4GU90"/>
<dbReference type="FunFam" id="3.30.1550.10:FF:000006">
    <property type="entry name" value="50S ribosomal protein L11"/>
    <property type="match status" value="1"/>
</dbReference>
<sequence length="177" mass="19519">MSLIGRFNLVINAGSAKPSPAIGQALGPLGINMMQFCKEFNARTSKVRPDVPIQVQLLPLTDRTFKFWLRGPPAFWFIRRVARVPLGSAYPGHDILGNITLKEIYHIAKAKCMDPPLVGRPLKSIVAALIGTGNAMGVTTSRELLPEFIKRDFVEVGALDAMKARIKAQNKAQKRKK</sequence>
<feature type="domain" description="Large ribosomal subunit protein uL11 N-terminal" evidence="9">
    <location>
        <begin position="8"/>
        <end position="65"/>
    </location>
</feature>
<dbReference type="EMBL" id="CDMY01000821">
    <property type="protein sequence ID" value="CEM34398.1"/>
    <property type="molecule type" value="Genomic_DNA"/>
</dbReference>
<dbReference type="HAMAP" id="MF_00736">
    <property type="entry name" value="Ribosomal_uL11"/>
    <property type="match status" value="1"/>
</dbReference>
<evidence type="ECO:0000256" key="6">
    <source>
        <dbReference type="ARBA" id="ARBA00023274"/>
    </source>
</evidence>